<keyword evidence="2" id="KW-1185">Reference proteome</keyword>
<evidence type="ECO:0000313" key="1">
    <source>
        <dbReference type="EMBL" id="TNN24387.1"/>
    </source>
</evidence>
<comment type="caution">
    <text evidence="1">The sequence shown here is derived from an EMBL/GenBank/DDBJ whole genome shotgun (WGS) entry which is preliminary data.</text>
</comment>
<accession>A0A4Z2E6K1</accession>
<gene>
    <name evidence="1" type="ORF">EYF80_065488</name>
</gene>
<dbReference type="EMBL" id="SRLO01015519">
    <property type="protein sequence ID" value="TNN24387.1"/>
    <property type="molecule type" value="Genomic_DNA"/>
</dbReference>
<sequence>MRMSGWRLEEDSTWRSSLWKHNRRTIVLSSRLEGVLGVGYTLTGRLGRLKLLLMSTSWGDRSLQTLCEVVWEKSFVSTSAKCEPLAFFESGEPAGLLQQQPLNDWV</sequence>
<evidence type="ECO:0000313" key="2">
    <source>
        <dbReference type="Proteomes" id="UP000314294"/>
    </source>
</evidence>
<dbReference type="AlphaFoldDB" id="A0A4Z2E6K1"/>
<name>A0A4Z2E6K1_9TELE</name>
<reference evidence="1 2" key="1">
    <citation type="submission" date="2019-03" db="EMBL/GenBank/DDBJ databases">
        <title>First draft genome of Liparis tanakae, snailfish: a comprehensive survey of snailfish specific genes.</title>
        <authorList>
            <person name="Kim W."/>
            <person name="Song I."/>
            <person name="Jeong J.-H."/>
            <person name="Kim D."/>
            <person name="Kim S."/>
            <person name="Ryu S."/>
            <person name="Song J.Y."/>
            <person name="Lee S.K."/>
        </authorList>
    </citation>
    <scope>NUCLEOTIDE SEQUENCE [LARGE SCALE GENOMIC DNA]</scope>
    <source>
        <tissue evidence="1">Muscle</tissue>
    </source>
</reference>
<proteinExistence type="predicted"/>
<organism evidence="1 2">
    <name type="scientific">Liparis tanakae</name>
    <name type="common">Tanaka's snailfish</name>
    <dbReference type="NCBI Taxonomy" id="230148"/>
    <lineage>
        <taxon>Eukaryota</taxon>
        <taxon>Metazoa</taxon>
        <taxon>Chordata</taxon>
        <taxon>Craniata</taxon>
        <taxon>Vertebrata</taxon>
        <taxon>Euteleostomi</taxon>
        <taxon>Actinopterygii</taxon>
        <taxon>Neopterygii</taxon>
        <taxon>Teleostei</taxon>
        <taxon>Neoteleostei</taxon>
        <taxon>Acanthomorphata</taxon>
        <taxon>Eupercaria</taxon>
        <taxon>Perciformes</taxon>
        <taxon>Cottioidei</taxon>
        <taxon>Cottales</taxon>
        <taxon>Liparidae</taxon>
        <taxon>Liparis</taxon>
    </lineage>
</organism>
<dbReference type="Proteomes" id="UP000314294">
    <property type="component" value="Unassembled WGS sequence"/>
</dbReference>
<protein>
    <submittedName>
        <fullName evidence="1">Uncharacterized protein</fullName>
    </submittedName>
</protein>